<feature type="transmembrane region" description="Helical" evidence="1">
    <location>
        <begin position="395"/>
        <end position="413"/>
    </location>
</feature>
<organism evidence="2 3">
    <name type="scientific">Emticicia aquatilis</name>
    <dbReference type="NCBI Taxonomy" id="1537369"/>
    <lineage>
        <taxon>Bacteria</taxon>
        <taxon>Pseudomonadati</taxon>
        <taxon>Bacteroidota</taxon>
        <taxon>Cytophagia</taxon>
        <taxon>Cytophagales</taxon>
        <taxon>Leadbetterellaceae</taxon>
        <taxon>Emticicia</taxon>
    </lineage>
</organism>
<feature type="transmembrane region" description="Helical" evidence="1">
    <location>
        <begin position="356"/>
        <end position="375"/>
    </location>
</feature>
<keyword evidence="1" id="KW-0812">Transmembrane</keyword>
<name>A0A916YGJ3_9BACT</name>
<evidence type="ECO:0000256" key="1">
    <source>
        <dbReference type="SAM" id="Phobius"/>
    </source>
</evidence>
<dbReference type="Pfam" id="PF13795">
    <property type="entry name" value="HupE_UreJ_2"/>
    <property type="match status" value="1"/>
</dbReference>
<keyword evidence="1" id="KW-0472">Membrane</keyword>
<sequence>MIKIKNLLLLIFILGFRWAEAHSLPNSNAQLIVGSERLLVKFHTPLEILEMAYQKPVNLKSEASLDSLKQYYLKHISVTDSLHSQWTISIGNISLSGANTEEIGDYQQIIAEIYLRPSNANSLTNFVLNCDIVIHQVINQSILFSVEDWQNEANKNKEIGVIKWDIPTGKIMPLKIQLEQISGFKSFTNMLKLGSQHIAEGTDHLLFLLVLLLPIPLLMNQKKWASQRSVRESLVHILKVVTAFTVGHSITLLFGALGWVFLPSKFIEVLIGVSILVSAIHAIKPIFPNREIYIALGFGLIHGLAFANTLQDLNLNPFKMILSILGFNIGIELMQLAVIVAVIPWLLLLSRTSFYAIFRVFGAVVAGIAAIGWIIERVLDEPNIITNLIAKATNYSSWLLGILIVGTVLLYFLEKNKEDIARAV</sequence>
<reference evidence="2" key="2">
    <citation type="submission" date="2020-09" db="EMBL/GenBank/DDBJ databases">
        <authorList>
            <person name="Sun Q."/>
            <person name="Zhou Y."/>
        </authorList>
    </citation>
    <scope>NUCLEOTIDE SEQUENCE</scope>
    <source>
        <strain evidence="2">CGMCC 1.15958</strain>
    </source>
</reference>
<dbReference type="RefSeq" id="WP_188764238.1">
    <property type="nucleotide sequence ID" value="NZ_BMKK01000001.1"/>
</dbReference>
<feature type="transmembrane region" description="Helical" evidence="1">
    <location>
        <begin position="322"/>
        <end position="349"/>
    </location>
</feature>
<feature type="transmembrane region" description="Helical" evidence="1">
    <location>
        <begin position="240"/>
        <end position="260"/>
    </location>
</feature>
<evidence type="ECO:0000313" key="2">
    <source>
        <dbReference type="EMBL" id="GGD43739.1"/>
    </source>
</evidence>
<feature type="transmembrane region" description="Helical" evidence="1">
    <location>
        <begin position="201"/>
        <end position="219"/>
    </location>
</feature>
<comment type="caution">
    <text evidence="2">The sequence shown here is derived from an EMBL/GenBank/DDBJ whole genome shotgun (WGS) entry which is preliminary data.</text>
</comment>
<reference evidence="2" key="1">
    <citation type="journal article" date="2014" name="Int. J. Syst. Evol. Microbiol.">
        <title>Complete genome sequence of Corynebacterium casei LMG S-19264T (=DSM 44701T), isolated from a smear-ripened cheese.</title>
        <authorList>
            <consortium name="US DOE Joint Genome Institute (JGI-PGF)"/>
            <person name="Walter F."/>
            <person name="Albersmeier A."/>
            <person name="Kalinowski J."/>
            <person name="Ruckert C."/>
        </authorList>
    </citation>
    <scope>NUCLEOTIDE SEQUENCE</scope>
    <source>
        <strain evidence="2">CGMCC 1.15958</strain>
    </source>
</reference>
<keyword evidence="3" id="KW-1185">Reference proteome</keyword>
<dbReference type="AlphaFoldDB" id="A0A916YGJ3"/>
<protein>
    <recommendedName>
        <fullName evidence="4">HupE/UreJ family protein</fullName>
    </recommendedName>
</protein>
<dbReference type="EMBL" id="BMKK01000001">
    <property type="protein sequence ID" value="GGD43739.1"/>
    <property type="molecule type" value="Genomic_DNA"/>
</dbReference>
<keyword evidence="1" id="KW-1133">Transmembrane helix</keyword>
<dbReference type="InterPro" id="IPR032809">
    <property type="entry name" value="Put_HupE_UreJ"/>
</dbReference>
<accession>A0A916YGJ3</accession>
<evidence type="ECO:0008006" key="4">
    <source>
        <dbReference type="Google" id="ProtNLM"/>
    </source>
</evidence>
<proteinExistence type="predicted"/>
<feature type="transmembrane region" description="Helical" evidence="1">
    <location>
        <begin position="292"/>
        <end position="310"/>
    </location>
</feature>
<feature type="transmembrane region" description="Helical" evidence="1">
    <location>
        <begin position="266"/>
        <end position="283"/>
    </location>
</feature>
<dbReference type="Proteomes" id="UP000609064">
    <property type="component" value="Unassembled WGS sequence"/>
</dbReference>
<gene>
    <name evidence="2" type="ORF">GCM10011514_04580</name>
</gene>
<evidence type="ECO:0000313" key="3">
    <source>
        <dbReference type="Proteomes" id="UP000609064"/>
    </source>
</evidence>